<protein>
    <submittedName>
        <fullName evidence="2">Uncharacterized protein</fullName>
    </submittedName>
</protein>
<feature type="region of interest" description="Disordered" evidence="1">
    <location>
        <begin position="245"/>
        <end position="292"/>
    </location>
</feature>
<name>A0ABQ8TVG8_PERAM</name>
<dbReference type="Proteomes" id="UP001148838">
    <property type="component" value="Unassembled WGS sequence"/>
</dbReference>
<evidence type="ECO:0000313" key="2">
    <source>
        <dbReference type="EMBL" id="KAJ4449280.1"/>
    </source>
</evidence>
<gene>
    <name evidence="2" type="ORF">ANN_00678</name>
</gene>
<organism evidence="2 3">
    <name type="scientific">Periplaneta americana</name>
    <name type="common">American cockroach</name>
    <name type="synonym">Blatta americana</name>
    <dbReference type="NCBI Taxonomy" id="6978"/>
    <lineage>
        <taxon>Eukaryota</taxon>
        <taxon>Metazoa</taxon>
        <taxon>Ecdysozoa</taxon>
        <taxon>Arthropoda</taxon>
        <taxon>Hexapoda</taxon>
        <taxon>Insecta</taxon>
        <taxon>Pterygota</taxon>
        <taxon>Neoptera</taxon>
        <taxon>Polyneoptera</taxon>
        <taxon>Dictyoptera</taxon>
        <taxon>Blattodea</taxon>
        <taxon>Blattoidea</taxon>
        <taxon>Blattidae</taxon>
        <taxon>Blattinae</taxon>
        <taxon>Periplaneta</taxon>
    </lineage>
</organism>
<feature type="compositionally biased region" description="Basic residues" evidence="1">
    <location>
        <begin position="191"/>
        <end position="204"/>
    </location>
</feature>
<proteinExistence type="predicted"/>
<reference evidence="2 3" key="1">
    <citation type="journal article" date="2022" name="Allergy">
        <title>Genome assembly and annotation of Periplaneta americana reveal a comprehensive cockroach allergen profile.</title>
        <authorList>
            <person name="Wang L."/>
            <person name="Xiong Q."/>
            <person name="Saelim N."/>
            <person name="Wang L."/>
            <person name="Nong W."/>
            <person name="Wan A.T."/>
            <person name="Shi M."/>
            <person name="Liu X."/>
            <person name="Cao Q."/>
            <person name="Hui J.H.L."/>
            <person name="Sookrung N."/>
            <person name="Leung T.F."/>
            <person name="Tungtrongchitr A."/>
            <person name="Tsui S.K.W."/>
        </authorList>
    </citation>
    <scope>NUCLEOTIDE SEQUENCE [LARGE SCALE GENOMIC DNA]</scope>
    <source>
        <strain evidence="2">PWHHKU_190912</strain>
    </source>
</reference>
<sequence length="292" mass="33418">MGDWNAVVEEGQDGRRVGKCGLGKRNNRGESLVNICNRNPVNVENTLSQQHKRRRYIWTCPRLNLDVSAINNAYRVGGGKNRPIVVKLNSYFIKEHIMANTNQLKGSKIYIENDFSKEIREKRKKLVPLLKEARFIGFKAILVNDKIKINGNIVDLEFLKDKNIEDVLSSCKNNRNTKMATDRNRSSSPHHANRRRSGSRNRKSRSVERTEQISNAINRLQQSEITNWRMDGLTGAKELISYLDKSENDVNRNPDRRNKRGEGKPSLEEVKGAREDAVRGGVPQATREGQRK</sequence>
<evidence type="ECO:0000313" key="3">
    <source>
        <dbReference type="Proteomes" id="UP001148838"/>
    </source>
</evidence>
<feature type="compositionally biased region" description="Basic and acidic residues" evidence="1">
    <location>
        <begin position="245"/>
        <end position="278"/>
    </location>
</feature>
<comment type="caution">
    <text evidence="2">The sequence shown here is derived from an EMBL/GenBank/DDBJ whole genome shotgun (WGS) entry which is preliminary data.</text>
</comment>
<keyword evidence="3" id="KW-1185">Reference proteome</keyword>
<feature type="region of interest" description="Disordered" evidence="1">
    <location>
        <begin position="175"/>
        <end position="210"/>
    </location>
</feature>
<evidence type="ECO:0000256" key="1">
    <source>
        <dbReference type="SAM" id="MobiDB-lite"/>
    </source>
</evidence>
<dbReference type="EMBL" id="JAJSOF020000003">
    <property type="protein sequence ID" value="KAJ4449280.1"/>
    <property type="molecule type" value="Genomic_DNA"/>
</dbReference>
<accession>A0ABQ8TVG8</accession>